<protein>
    <submittedName>
        <fullName evidence="1">Uncharacterized protein</fullName>
    </submittedName>
</protein>
<gene>
    <name evidence="1" type="ordered locus">HAH_5190</name>
</gene>
<dbReference type="HOGENOM" id="CLU_133044_0_0_2"/>
<proteinExistence type="predicted"/>
<evidence type="ECO:0000313" key="2">
    <source>
        <dbReference type="Proteomes" id="UP000005629"/>
    </source>
</evidence>
<evidence type="ECO:0000313" key="1">
    <source>
        <dbReference type="EMBL" id="AEM59323.1"/>
    </source>
</evidence>
<sequence length="171" mass="19673">MKTYRPLITGSAFVLPGNLSRQNTYHVTVSGWLAALLSKLVWVGKRVAAPLQRSDGPNKFRLSSMDTATTTYDGDIGWARRPPATVECPRCESEIFQHNARDSIDCPRCVGEYSHDEFADLQLLYLTCPVCRSRMEHGQRHPERFDIPEWATCTDCRYHWEFEHSYDRSTD</sequence>
<accession>G0I0A2</accession>
<dbReference type="AlphaFoldDB" id="G0I0A2"/>
<dbReference type="eggNOG" id="arCOG07552">
    <property type="taxonomic scope" value="Archaea"/>
</dbReference>
<dbReference type="Proteomes" id="UP000005629">
    <property type="component" value="Plasmid pHH400"/>
</dbReference>
<organism evidence="1 2">
    <name type="scientific">Haloarcula hispanica (strain ATCC 33960 / DSM 4426 / JCM 8911 / NBRC 102182 / NCIMB 2187 / VKM B-1755)</name>
    <dbReference type="NCBI Taxonomy" id="634497"/>
    <lineage>
        <taxon>Archaea</taxon>
        <taxon>Methanobacteriati</taxon>
        <taxon>Methanobacteriota</taxon>
        <taxon>Stenosarchaea group</taxon>
        <taxon>Halobacteria</taxon>
        <taxon>Halobacteriales</taxon>
        <taxon>Haloarculaceae</taxon>
        <taxon>Haloarcula</taxon>
    </lineage>
</organism>
<geneLocation type="plasmid" evidence="1 2">
    <name>pHH400</name>
</geneLocation>
<name>G0I0A2_HALHT</name>
<dbReference type="EMBL" id="CP002923">
    <property type="protein sequence ID" value="AEM59323.1"/>
    <property type="molecule type" value="Genomic_DNA"/>
</dbReference>
<reference evidence="1 2" key="1">
    <citation type="journal article" date="2011" name="J. Bacteriol.">
        <title>Complete genome sequence of Haloarcula hispanica, a model haloarchaeon for studying genetics, metabolism, and virus-host interaction.</title>
        <authorList>
            <person name="Liu H."/>
            <person name="Wu Z."/>
            <person name="Li M."/>
            <person name="Zhang F."/>
            <person name="Zheng H."/>
            <person name="Han J."/>
            <person name="Liu J."/>
            <person name="Zhou J."/>
            <person name="Wang S."/>
            <person name="Xiang H."/>
        </authorList>
    </citation>
    <scope>NUCLEOTIDE SEQUENCE [LARGE SCALE GENOMIC DNA]</scope>
    <source>
        <strain evidence="2">ATCC 33960 / DSM 4426 / JCM 8911 / NBRC 102182 / NCIMB 2187 / VKM B-1755</strain>
        <plasmid evidence="1 2">pHH400</plasmid>
    </source>
</reference>
<keyword evidence="1" id="KW-0614">Plasmid</keyword>
<dbReference type="KEGG" id="hhi:HAH_5190"/>